<evidence type="ECO:0000313" key="4">
    <source>
        <dbReference type="Proteomes" id="UP001153714"/>
    </source>
</evidence>
<feature type="signal peptide" evidence="2">
    <location>
        <begin position="1"/>
        <end position="27"/>
    </location>
</feature>
<dbReference type="OrthoDB" id="7411817at2759"/>
<feature type="region of interest" description="Disordered" evidence="1">
    <location>
        <begin position="944"/>
        <end position="970"/>
    </location>
</feature>
<feature type="chain" id="PRO_5040271063" evidence="2">
    <location>
        <begin position="28"/>
        <end position="1014"/>
    </location>
</feature>
<name>A0A9P0G1J9_9NEOP</name>
<evidence type="ECO:0000256" key="2">
    <source>
        <dbReference type="SAM" id="SignalP"/>
    </source>
</evidence>
<reference evidence="3" key="2">
    <citation type="submission" date="2022-10" db="EMBL/GenBank/DDBJ databases">
        <authorList>
            <consortium name="ENA_rothamsted_submissions"/>
            <consortium name="culmorum"/>
            <person name="King R."/>
        </authorList>
    </citation>
    <scope>NUCLEOTIDE SEQUENCE</scope>
</reference>
<protein>
    <submittedName>
        <fullName evidence="3">Uncharacterized protein</fullName>
    </submittedName>
</protein>
<gene>
    <name evidence="3" type="ORF">DIATSA_LOCUS2186</name>
</gene>
<proteinExistence type="predicted"/>
<dbReference type="Proteomes" id="UP001153714">
    <property type="component" value="Chromosome 11"/>
</dbReference>
<keyword evidence="2" id="KW-0732">Signal</keyword>
<sequence>MSICNTFGSFAIYLAVILIISESPVSAFTIRWTRTTTLKPSIDLTGQESALLEVKHDIPKTNNGKGNIFQKVISSTSKDMIKTEKEKETPTRTSRNSLKFEKGSNKMTSTTTMFKSNKNLQPFHTSTKVTTPINDSTQLVTSPSTIINGSRTKLDDTIKEKKINSRSEQTTVGYAIKNNDQTTVNKIKGDKNNIDLTTEVLETTTQRLAASSQRLIESTPQNSNILDTSNTKMTNDPSTTTDMTIMASESHMFNTGTENVVTDIKESTETMVVEASSYMSTNPSWKKYTNIERGYTKPLKVESFSTEAIELLMNAETVPIKTTLENVANITSITSLKKLNQQLTTNAETNITRNNESATSKLVPTDPSIINSSGSATLSLNTATDNVVESKRAGFIDLTAKQNDTEVITTTDNFTFNETELIGAMFEAELNENDSSDIKNGSESQSQLVDDEMKDKLLEEQVLNDDLVKTYQKQSSQGNFIESKKNLPTEDSLSVKPINPKVGLYTVSPNYKKMKKIEVQPLKPFIRDPDDNSWRNESLSLLGIVFKAKNASKPFTQVLKNKTEAVLSIAPEKDDKNEVTELRERLEKSSQVRKSRKKKINKAGETIYTDYEESNSGESLSTLKPDTTMPLFNADGKLAFIGGTSISTVGPESTTLPGVYIYKEDVLTTRKPKKNKFAEYYDTTDEYDADYLTLPKLDLKKFTTSFYNKDTVTTPPIYLTTHAKTLNTNWPDRKPTVQYFPPKTEPQKVSLNDYDSDFEKKVNMFSFKEPPINIARASAATARTVQKYRLSPQENSQAPPIGRPDNSYKNFYVTFPPRAVEPSNRYSVDDESYNRASYVIKHFKDLIDEAVKGDYDKNGEFVQSYTNSPLTGVTIDEMTKGKQKSSMDDDYDYASNFHKEILNKFVDNFNQNSERFKADFPILYNNSVVHGRVQDSGRVVASSTASLKRQYGPHESAPHEYSPHEYSPQKPCRTNCDLKVELSPAYELHYYVPEQEEKEEVELKPATIPYTYRL</sequence>
<dbReference type="AlphaFoldDB" id="A0A9P0G1J9"/>
<keyword evidence="4" id="KW-1185">Reference proteome</keyword>
<organism evidence="3 4">
    <name type="scientific">Diatraea saccharalis</name>
    <name type="common">sugarcane borer</name>
    <dbReference type="NCBI Taxonomy" id="40085"/>
    <lineage>
        <taxon>Eukaryota</taxon>
        <taxon>Metazoa</taxon>
        <taxon>Ecdysozoa</taxon>
        <taxon>Arthropoda</taxon>
        <taxon>Hexapoda</taxon>
        <taxon>Insecta</taxon>
        <taxon>Pterygota</taxon>
        <taxon>Neoptera</taxon>
        <taxon>Endopterygota</taxon>
        <taxon>Lepidoptera</taxon>
        <taxon>Glossata</taxon>
        <taxon>Ditrysia</taxon>
        <taxon>Pyraloidea</taxon>
        <taxon>Crambidae</taxon>
        <taxon>Crambinae</taxon>
        <taxon>Diatraea</taxon>
    </lineage>
</organism>
<dbReference type="EMBL" id="OU893342">
    <property type="protein sequence ID" value="CAH0748577.1"/>
    <property type="molecule type" value="Genomic_DNA"/>
</dbReference>
<reference evidence="3" key="1">
    <citation type="submission" date="2021-12" db="EMBL/GenBank/DDBJ databases">
        <authorList>
            <person name="King R."/>
        </authorList>
    </citation>
    <scope>NUCLEOTIDE SEQUENCE</scope>
</reference>
<evidence type="ECO:0000256" key="1">
    <source>
        <dbReference type="SAM" id="MobiDB-lite"/>
    </source>
</evidence>
<evidence type="ECO:0000313" key="3">
    <source>
        <dbReference type="EMBL" id="CAH0748577.1"/>
    </source>
</evidence>
<accession>A0A9P0G1J9</accession>